<dbReference type="RefSeq" id="WP_010913730.1">
    <property type="nucleotide sequence ID" value="NC_002678.2"/>
</dbReference>
<dbReference type="Pfam" id="PF07171">
    <property type="entry name" value="MlrC_C"/>
    <property type="match status" value="1"/>
</dbReference>
<reference evidence="2 3" key="1">
    <citation type="journal article" date="2000" name="DNA Res.">
        <title>Complete genome structure of the nitrogen-fixing symbiotic bacterium Mesorhizobium loti.</title>
        <authorList>
            <person name="Kaneko T."/>
            <person name="Nakamura Y."/>
            <person name="Sato S."/>
            <person name="Asamizu E."/>
            <person name="Kato T."/>
            <person name="Sasamoto S."/>
            <person name="Watanabe A."/>
            <person name="Idesawa K."/>
            <person name="Ishikawa A."/>
            <person name="Kawashima K."/>
            <person name="Kimura T."/>
            <person name="Kishida Y."/>
            <person name="Kiyokawa C."/>
            <person name="Kohara M."/>
            <person name="Matsumoto M."/>
            <person name="Matsuno A."/>
            <person name="Mochizuki Y."/>
            <person name="Nakayama S."/>
            <person name="Nakazaki N."/>
            <person name="Shimpo S."/>
            <person name="Sugimoto M."/>
            <person name="Takeuchi C."/>
            <person name="Yamada M."/>
            <person name="Tabata S."/>
        </authorList>
    </citation>
    <scope>NUCLEOTIDE SEQUENCE [LARGE SCALE GENOMIC DNA]</scope>
    <source>
        <strain evidence="3">LMG 29417 / CECT 9101 / MAFF 303099</strain>
    </source>
</reference>
<name>Q98AC9_RHILO</name>
<organism evidence="2 3">
    <name type="scientific">Mesorhizobium japonicum (strain LMG 29417 / CECT 9101 / MAFF 303099)</name>
    <name type="common">Mesorhizobium loti (strain MAFF 303099)</name>
    <dbReference type="NCBI Taxonomy" id="266835"/>
    <lineage>
        <taxon>Bacteria</taxon>
        <taxon>Pseudomonadati</taxon>
        <taxon>Pseudomonadota</taxon>
        <taxon>Alphaproteobacteria</taxon>
        <taxon>Hyphomicrobiales</taxon>
        <taxon>Phyllobacteriaceae</taxon>
        <taxon>Mesorhizobium</taxon>
    </lineage>
</organism>
<dbReference type="AlphaFoldDB" id="Q98AC9"/>
<feature type="domain" description="Microcystin LR degradation protein MlrC C-terminal" evidence="1">
    <location>
        <begin position="13"/>
        <end position="76"/>
    </location>
</feature>
<protein>
    <submittedName>
        <fullName evidence="2">Mll6059 protein</fullName>
    </submittedName>
</protein>
<proteinExistence type="predicted"/>
<evidence type="ECO:0000259" key="1">
    <source>
        <dbReference type="Pfam" id="PF07171"/>
    </source>
</evidence>
<sequence length="141" mass="14611">MTAQDKSGITKALADLGDRTLAGGPGDGTLILQAALKHPVKLQGAITVNDPETVTQASAAGAGAKIKMHLVGKVTSLYLPFQRCRSIGRTAFNCGVQSSRESDRGTTTITVCAAGHVRAGAWRAVRRCFGALPLLSAPPDK</sequence>
<evidence type="ECO:0000313" key="2">
    <source>
        <dbReference type="EMBL" id="BAB52406.1"/>
    </source>
</evidence>
<dbReference type="InterPro" id="IPR010799">
    <property type="entry name" value="MlrC_C"/>
</dbReference>
<dbReference type="eggNOG" id="COG5476">
    <property type="taxonomic scope" value="Bacteria"/>
</dbReference>
<dbReference type="HOGENOM" id="CLU_1823791_0_0_5"/>
<dbReference type="KEGG" id="mlo:mll6059"/>
<dbReference type="Proteomes" id="UP000000552">
    <property type="component" value="Chromosome"/>
</dbReference>
<evidence type="ECO:0000313" key="3">
    <source>
        <dbReference type="Proteomes" id="UP000000552"/>
    </source>
</evidence>
<accession>Q98AC9</accession>
<dbReference type="EMBL" id="BA000012">
    <property type="protein sequence ID" value="BAB52406.1"/>
    <property type="molecule type" value="Genomic_DNA"/>
</dbReference>
<gene>
    <name evidence="2" type="ordered locus">mll6059</name>
</gene>